<dbReference type="Proteomes" id="UP001153737">
    <property type="component" value="Chromosome 15"/>
</dbReference>
<evidence type="ECO:0000256" key="1">
    <source>
        <dbReference type="SAM" id="Phobius"/>
    </source>
</evidence>
<dbReference type="PANTHER" id="PTHR21879">
    <property type="entry name" value="FI03362P-RELATED-RELATED"/>
    <property type="match status" value="1"/>
</dbReference>
<reference evidence="3" key="2">
    <citation type="submission" date="2022-10" db="EMBL/GenBank/DDBJ databases">
        <authorList>
            <consortium name="ENA_rothamsted_submissions"/>
            <consortium name="culmorum"/>
            <person name="King R."/>
        </authorList>
    </citation>
    <scope>NUCLEOTIDE SEQUENCE</scope>
</reference>
<feature type="transmembrane region" description="Helical" evidence="1">
    <location>
        <begin position="181"/>
        <end position="209"/>
    </location>
</feature>
<organism evidence="3 4">
    <name type="scientific">Phaedon cochleariae</name>
    <name type="common">Mustard beetle</name>
    <dbReference type="NCBI Taxonomy" id="80249"/>
    <lineage>
        <taxon>Eukaryota</taxon>
        <taxon>Metazoa</taxon>
        <taxon>Ecdysozoa</taxon>
        <taxon>Arthropoda</taxon>
        <taxon>Hexapoda</taxon>
        <taxon>Insecta</taxon>
        <taxon>Pterygota</taxon>
        <taxon>Neoptera</taxon>
        <taxon>Endopterygota</taxon>
        <taxon>Coleoptera</taxon>
        <taxon>Polyphaga</taxon>
        <taxon>Cucujiformia</taxon>
        <taxon>Chrysomeloidea</taxon>
        <taxon>Chrysomelidae</taxon>
        <taxon>Chrysomelinae</taxon>
        <taxon>Chrysomelini</taxon>
        <taxon>Phaedon</taxon>
    </lineage>
</organism>
<dbReference type="OrthoDB" id="8192916at2759"/>
<evidence type="ECO:0008006" key="5">
    <source>
        <dbReference type="Google" id="ProtNLM"/>
    </source>
</evidence>
<evidence type="ECO:0000313" key="3">
    <source>
        <dbReference type="EMBL" id="CAG9817468.1"/>
    </source>
</evidence>
<name>A0A9N9SHM4_PHACE</name>
<accession>A0A9N9SHM4</accession>
<feature type="signal peptide" evidence="2">
    <location>
        <begin position="1"/>
        <end position="19"/>
    </location>
</feature>
<keyword evidence="1" id="KW-0472">Membrane</keyword>
<dbReference type="Pfam" id="PF07898">
    <property type="entry name" value="DUF1676"/>
    <property type="match status" value="1"/>
</dbReference>
<gene>
    <name evidence="3" type="ORF">PHAECO_LOCUS5071</name>
</gene>
<feature type="chain" id="PRO_5040449480" description="Osiris 7" evidence="2">
    <location>
        <begin position="20"/>
        <end position="285"/>
    </location>
</feature>
<keyword evidence="2" id="KW-0732">Signal</keyword>
<dbReference type="AlphaFoldDB" id="A0A9N9SHM4"/>
<evidence type="ECO:0000313" key="4">
    <source>
        <dbReference type="Proteomes" id="UP001153737"/>
    </source>
</evidence>
<keyword evidence="1" id="KW-0812">Transmembrane</keyword>
<sequence>MASCKLAGLVLCLAVAISALPTQDEARGNSIQTENDLLDSIYTDCLRKDSMSCLKYKVFNFVDKMLGHKDTITVTEGVQFVKTGEKDGAPRAISSDDSIESLIFTRIADFLDNHSLKVDIKGSEIVNAVSSSARSFNEYADTLAEEENLVEESRKKKMKGNKMMGPLMGILALKMAVLGKLALAAIALIAGKALIIGKIALVLSAIIGIKKLLGNGGQKHVTYEVVPHAQHSSSHISSHEAAYAGGSGHGGGYGGDLGGYSGGSSGGWGRSIDAQSLAYRGHQQA</sequence>
<dbReference type="PANTHER" id="PTHR21879:SF22">
    <property type="entry name" value="FI03362P-RELATED"/>
    <property type="match status" value="1"/>
</dbReference>
<protein>
    <recommendedName>
        <fullName evidence="5">Osiris 7</fullName>
    </recommendedName>
</protein>
<evidence type="ECO:0000256" key="2">
    <source>
        <dbReference type="SAM" id="SignalP"/>
    </source>
</evidence>
<dbReference type="EMBL" id="OU896721">
    <property type="protein sequence ID" value="CAG9817468.1"/>
    <property type="molecule type" value="Genomic_DNA"/>
</dbReference>
<keyword evidence="1" id="KW-1133">Transmembrane helix</keyword>
<dbReference type="GO" id="GO:0016020">
    <property type="term" value="C:membrane"/>
    <property type="evidence" value="ECO:0007669"/>
    <property type="project" value="TreeGrafter"/>
</dbReference>
<keyword evidence="4" id="KW-1185">Reference proteome</keyword>
<dbReference type="InterPro" id="IPR012464">
    <property type="entry name" value="DUF1676"/>
</dbReference>
<reference evidence="3" key="1">
    <citation type="submission" date="2022-01" db="EMBL/GenBank/DDBJ databases">
        <authorList>
            <person name="King R."/>
        </authorList>
    </citation>
    <scope>NUCLEOTIDE SEQUENCE</scope>
</reference>
<proteinExistence type="predicted"/>